<organism evidence="2">
    <name type="scientific">Fagus sylvatica</name>
    <name type="common">Beechnut</name>
    <dbReference type="NCBI Taxonomy" id="28930"/>
    <lineage>
        <taxon>Eukaryota</taxon>
        <taxon>Viridiplantae</taxon>
        <taxon>Streptophyta</taxon>
        <taxon>Embryophyta</taxon>
        <taxon>Tracheophyta</taxon>
        <taxon>Spermatophyta</taxon>
        <taxon>Magnoliopsida</taxon>
        <taxon>eudicotyledons</taxon>
        <taxon>Gunneridae</taxon>
        <taxon>Pentapetalae</taxon>
        <taxon>rosids</taxon>
        <taxon>fabids</taxon>
        <taxon>Fagales</taxon>
        <taxon>Fagaceae</taxon>
        <taxon>Fagus</taxon>
    </lineage>
</organism>
<reference evidence="2" key="1">
    <citation type="submission" date="2018-02" db="EMBL/GenBank/DDBJ databases">
        <authorList>
            <person name="Cohen D.B."/>
            <person name="Kent A.D."/>
        </authorList>
    </citation>
    <scope>NUCLEOTIDE SEQUENCE</scope>
</reference>
<keyword evidence="1" id="KW-0472">Membrane</keyword>
<name>A0A2N9GUD1_FAGSY</name>
<sequence length="265" mass="28028">MSFENDWDTSYMEHVPPRACRYLEPWVSAWAWVHRVVVGFSGFCSLGFGARRGGWAWVDGVVVGRVWVFGGGAVGLGLGSLAIISNRVGLDRVLSCGGGGDIGFRSPAVSAELNLVKLEGNESWPIIVGVKSITGERLPGESRILKLEDKSGSGFGFGGGDGGGGGGGGFEFEAGQHQGLLLSGETMVGGPSFRVGYPGEYSVLVAVAEDEIVVSRYLRRLDKRVEVLTFDVGGDKIDTGEDEISTGKKKATPAYVLVMSIEATF</sequence>
<dbReference type="AlphaFoldDB" id="A0A2N9GUD1"/>
<proteinExistence type="predicted"/>
<keyword evidence="1" id="KW-1133">Transmembrane helix</keyword>
<feature type="transmembrane region" description="Helical" evidence="1">
    <location>
        <begin position="32"/>
        <end position="50"/>
    </location>
</feature>
<evidence type="ECO:0000256" key="1">
    <source>
        <dbReference type="SAM" id="Phobius"/>
    </source>
</evidence>
<keyword evidence="1" id="KW-0812">Transmembrane</keyword>
<dbReference type="EMBL" id="OIVN01002373">
    <property type="protein sequence ID" value="SPD03088.1"/>
    <property type="molecule type" value="Genomic_DNA"/>
</dbReference>
<accession>A0A2N9GUD1</accession>
<protein>
    <submittedName>
        <fullName evidence="2">Uncharacterized protein</fullName>
    </submittedName>
</protein>
<feature type="transmembrane region" description="Helical" evidence="1">
    <location>
        <begin position="62"/>
        <end position="84"/>
    </location>
</feature>
<evidence type="ECO:0000313" key="2">
    <source>
        <dbReference type="EMBL" id="SPD03088.1"/>
    </source>
</evidence>
<gene>
    <name evidence="2" type="ORF">FSB_LOCUS30970</name>
</gene>